<dbReference type="PANTHER" id="PTHR21666:SF270">
    <property type="entry name" value="MUREIN HYDROLASE ACTIVATOR ENVC"/>
    <property type="match status" value="1"/>
</dbReference>
<dbReference type="GO" id="GO:0004222">
    <property type="term" value="F:metalloendopeptidase activity"/>
    <property type="evidence" value="ECO:0007669"/>
    <property type="project" value="TreeGrafter"/>
</dbReference>
<evidence type="ECO:0000313" key="4">
    <source>
        <dbReference type="Proteomes" id="UP000295781"/>
    </source>
</evidence>
<sequence>MTAQRRLRRPRRLLLSRLFPLPPPLPRFAAASSLVATAALALQPGAAAAEPFSYHPAGDLVPGSGQGRADDVVYAPGMRFPLEEGPAFANSQVYSKGGSNGPRGGQCDADNYAYPWRDNYCESRSWAMPLCPSGAGHQGQDLRPPTCEAGRHWVVAAADGTITNVGRYSVYLTGDDGTRYEYLHMSHVQVVTGQDVSRGQRIGRVSNVFGSTTTTIHLHFNLRQSVSGVGMVYVPPYASLVASYQALLNRPPEGALESAGCGGLRGFARDPDDEGAPVSARLYVDAEATDEGALGHTLLADRHRDDLCAPLGACAHGFEAPVPLSLLGGAHVIRAYGVDTLSGAEAELAGSPRELACPLALPGGVRRPLGDAAALGAWGLSRFWDVARATDAALDALPEGDAFPASPELVRGDDGAHGLWLIDGAERRAVPDAAVAEAWRFDPDAAAVWPAGRLAAMPLGPTLPPRPFLAQGSGPALYVIDTPPHRAGGGGEAGAGGGGGPDGAGVAGAAGVGGGGGTGVGGAAGVEDGQSDIHGGIHGQVRCAYGAAGAGAGWPGGWLVAVALGAALRRRAVAVSPRGKLSACGVAGAGDGDEAASVRHRIAIDHEPTQSVNLRSRWSDHRHGAPARGGEADHVREVRALGPRAPVRGVQGAV</sequence>
<dbReference type="Gene3D" id="2.70.70.10">
    <property type="entry name" value="Glucose Permease (Domain IIA)"/>
    <property type="match status" value="1"/>
</dbReference>
<dbReference type="RefSeq" id="WP_129352203.1">
    <property type="nucleotide sequence ID" value="NZ_CP012670.1"/>
</dbReference>
<name>A0A4P2Q7A7_SORCE</name>
<dbReference type="Proteomes" id="UP000295781">
    <property type="component" value="Chromosome"/>
</dbReference>
<keyword evidence="1" id="KW-0732">Signal</keyword>
<feature type="signal peptide" evidence="1">
    <location>
        <begin position="1"/>
        <end position="29"/>
    </location>
</feature>
<reference evidence="3 4" key="1">
    <citation type="submission" date="2015-09" db="EMBL/GenBank/DDBJ databases">
        <title>Sorangium comparison.</title>
        <authorList>
            <person name="Zaburannyi N."/>
            <person name="Bunk B."/>
            <person name="Overmann J."/>
            <person name="Mueller R."/>
        </authorList>
    </citation>
    <scope>NUCLEOTIDE SEQUENCE [LARGE SCALE GENOMIC DNA]</scope>
    <source>
        <strain evidence="3 4">So ceGT47</strain>
    </source>
</reference>
<evidence type="ECO:0000313" key="3">
    <source>
        <dbReference type="EMBL" id="AUX25350.1"/>
    </source>
</evidence>
<gene>
    <name evidence="3" type="ORF">SOCEGT47_058940</name>
</gene>
<dbReference type="OrthoDB" id="7172069at2"/>
<dbReference type="SUPFAM" id="SSF51261">
    <property type="entry name" value="Duplicated hybrid motif"/>
    <property type="match status" value="1"/>
</dbReference>
<evidence type="ECO:0000259" key="2">
    <source>
        <dbReference type="Pfam" id="PF01551"/>
    </source>
</evidence>
<protein>
    <recommendedName>
        <fullName evidence="2">M23ase beta-sheet core domain-containing protein</fullName>
    </recommendedName>
</protein>
<dbReference type="InterPro" id="IPR016047">
    <property type="entry name" value="M23ase_b-sheet_dom"/>
</dbReference>
<evidence type="ECO:0000256" key="1">
    <source>
        <dbReference type="SAM" id="SignalP"/>
    </source>
</evidence>
<dbReference type="InterPro" id="IPR050570">
    <property type="entry name" value="Cell_wall_metabolism_enzyme"/>
</dbReference>
<dbReference type="CDD" id="cd12797">
    <property type="entry name" value="M23_peptidase"/>
    <property type="match status" value="1"/>
</dbReference>
<feature type="chain" id="PRO_5020944357" description="M23ase beta-sheet core domain-containing protein" evidence="1">
    <location>
        <begin position="30"/>
        <end position="654"/>
    </location>
</feature>
<dbReference type="PANTHER" id="PTHR21666">
    <property type="entry name" value="PEPTIDASE-RELATED"/>
    <property type="match status" value="1"/>
</dbReference>
<proteinExistence type="predicted"/>
<dbReference type="InterPro" id="IPR011055">
    <property type="entry name" value="Dup_hybrid_motif"/>
</dbReference>
<organism evidence="3 4">
    <name type="scientific">Sorangium cellulosum</name>
    <name type="common">Polyangium cellulosum</name>
    <dbReference type="NCBI Taxonomy" id="56"/>
    <lineage>
        <taxon>Bacteria</taxon>
        <taxon>Pseudomonadati</taxon>
        <taxon>Myxococcota</taxon>
        <taxon>Polyangia</taxon>
        <taxon>Polyangiales</taxon>
        <taxon>Polyangiaceae</taxon>
        <taxon>Sorangium</taxon>
    </lineage>
</organism>
<dbReference type="EMBL" id="CP012670">
    <property type="protein sequence ID" value="AUX25350.1"/>
    <property type="molecule type" value="Genomic_DNA"/>
</dbReference>
<dbReference type="AlphaFoldDB" id="A0A4P2Q7A7"/>
<dbReference type="Pfam" id="PF01551">
    <property type="entry name" value="Peptidase_M23"/>
    <property type="match status" value="1"/>
</dbReference>
<accession>A0A4P2Q7A7</accession>
<feature type="domain" description="M23ase beta-sheet core" evidence="2">
    <location>
        <begin position="136"/>
        <end position="224"/>
    </location>
</feature>